<feature type="region of interest" description="Disordered" evidence="1">
    <location>
        <begin position="394"/>
        <end position="421"/>
    </location>
</feature>
<keyword evidence="2" id="KW-1133">Transmembrane helix</keyword>
<gene>
    <name evidence="3" type="ORF">KFE25_008460</name>
</gene>
<sequence>MADVVGDEARVMLRRPSLHMQVRGEPSAASVGSEESEDELPSRRSMSYPNLERLPDQSGAMQLGLGSSQLRRKWLKAAREARLTSLQTLRSERRVPTALLFALLITISCLALREVVWALTHVRQFEAFRDWVQQTCSAERPWMRESVLCQSAAGNWLARELVRAKVMQRDVDHCAPPAMGGRGAPQNGGCRGAPCPATGLSSALHWLSRDRRSPINKLAFLLPIKGKIKAVLEGLANGTMPLSELNARLLELPLPARNWALPAFVYPHLRDWGVVIADSALPPPDACPCSRFEGCLCRFPYDMVACSLSSPQPPPVERGDGPAAERQSWAGWLAGLPEALRVQPRHIADRLDRFSLMVGSPMERFVGVMILRWDAAYRLEYRDAEARKAVAVEAERAHVQRERGAPARRGKGRERLELPHR</sequence>
<comment type="caution">
    <text evidence="3">The sequence shown here is derived from an EMBL/GenBank/DDBJ whole genome shotgun (WGS) entry which is preliminary data.</text>
</comment>
<keyword evidence="2" id="KW-0812">Transmembrane</keyword>
<evidence type="ECO:0000256" key="2">
    <source>
        <dbReference type="SAM" id="Phobius"/>
    </source>
</evidence>
<feature type="compositionally biased region" description="Basic and acidic residues" evidence="1">
    <location>
        <begin position="394"/>
        <end position="405"/>
    </location>
</feature>
<dbReference type="Proteomes" id="UP000751190">
    <property type="component" value="Unassembled WGS sequence"/>
</dbReference>
<keyword evidence="2" id="KW-0472">Membrane</keyword>
<name>A0A8J6C8P7_DIALT</name>
<evidence type="ECO:0000313" key="3">
    <source>
        <dbReference type="EMBL" id="KAG8458663.1"/>
    </source>
</evidence>
<accession>A0A8J6C8P7</accession>
<proteinExistence type="predicted"/>
<organism evidence="3 4">
    <name type="scientific">Diacronema lutheri</name>
    <name type="common">Unicellular marine alga</name>
    <name type="synonym">Monochrysis lutheri</name>
    <dbReference type="NCBI Taxonomy" id="2081491"/>
    <lineage>
        <taxon>Eukaryota</taxon>
        <taxon>Haptista</taxon>
        <taxon>Haptophyta</taxon>
        <taxon>Pavlovophyceae</taxon>
        <taxon>Pavlovales</taxon>
        <taxon>Pavlovaceae</taxon>
        <taxon>Diacronema</taxon>
    </lineage>
</organism>
<dbReference type="EMBL" id="JAGTXO010000049">
    <property type="protein sequence ID" value="KAG8458663.1"/>
    <property type="molecule type" value="Genomic_DNA"/>
</dbReference>
<dbReference type="AlphaFoldDB" id="A0A8J6C8P7"/>
<feature type="region of interest" description="Disordered" evidence="1">
    <location>
        <begin position="15"/>
        <end position="48"/>
    </location>
</feature>
<evidence type="ECO:0000313" key="4">
    <source>
        <dbReference type="Proteomes" id="UP000751190"/>
    </source>
</evidence>
<reference evidence="3" key="1">
    <citation type="submission" date="2021-05" db="EMBL/GenBank/DDBJ databases">
        <title>The genome of the haptophyte Pavlova lutheri (Diacronema luteri, Pavlovales) - a model for lipid biosynthesis in eukaryotic algae.</title>
        <authorList>
            <person name="Hulatt C.J."/>
            <person name="Posewitz M.C."/>
        </authorList>
    </citation>
    <scope>NUCLEOTIDE SEQUENCE</scope>
    <source>
        <strain evidence="3">NIVA-4/92</strain>
    </source>
</reference>
<feature type="transmembrane region" description="Helical" evidence="2">
    <location>
        <begin position="98"/>
        <end position="119"/>
    </location>
</feature>
<evidence type="ECO:0000256" key="1">
    <source>
        <dbReference type="SAM" id="MobiDB-lite"/>
    </source>
</evidence>
<keyword evidence="4" id="KW-1185">Reference proteome</keyword>
<protein>
    <submittedName>
        <fullName evidence="3">Uncharacterized protein</fullName>
    </submittedName>
</protein>